<evidence type="ECO:0000313" key="2">
    <source>
        <dbReference type="Proteomes" id="UP000253606"/>
    </source>
</evidence>
<sequence>MSIEFVLTNSFVRAGTVYREFLIALKPSTEAISSSQEHSR</sequence>
<accession>A0A2Z5FV84</accession>
<organism evidence="1 2">
    <name type="scientific">Acidisarcina polymorpha</name>
    <dbReference type="NCBI Taxonomy" id="2211140"/>
    <lineage>
        <taxon>Bacteria</taxon>
        <taxon>Pseudomonadati</taxon>
        <taxon>Acidobacteriota</taxon>
        <taxon>Terriglobia</taxon>
        <taxon>Terriglobales</taxon>
        <taxon>Acidobacteriaceae</taxon>
        <taxon>Acidisarcina</taxon>
    </lineage>
</organism>
<proteinExistence type="predicted"/>
<dbReference type="KEGG" id="abas:ACPOL_1314"/>
<keyword evidence="2" id="KW-1185">Reference proteome</keyword>
<reference evidence="1 2" key="1">
    <citation type="journal article" date="2018" name="Front. Microbiol.">
        <title>Hydrolytic Capabilities as a Key to Environmental Success: Chitinolytic and Cellulolytic Acidobacteria From Acidic Sub-arctic Soils and Boreal Peatlands.</title>
        <authorList>
            <person name="Belova S.E."/>
            <person name="Ravin N.V."/>
            <person name="Pankratov T.A."/>
            <person name="Rakitin A.L."/>
            <person name="Ivanova A.A."/>
            <person name="Beletsky A.V."/>
            <person name="Mardanov A.V."/>
            <person name="Sinninghe Damste J.S."/>
            <person name="Dedysh S.N."/>
        </authorList>
    </citation>
    <scope>NUCLEOTIDE SEQUENCE [LARGE SCALE GENOMIC DNA]</scope>
    <source>
        <strain evidence="1 2">SBC82</strain>
    </source>
</reference>
<evidence type="ECO:0000313" key="1">
    <source>
        <dbReference type="EMBL" id="AXC10662.1"/>
    </source>
</evidence>
<protein>
    <submittedName>
        <fullName evidence="1">Uncharacterized protein</fullName>
    </submittedName>
</protein>
<dbReference type="AlphaFoldDB" id="A0A2Z5FV84"/>
<gene>
    <name evidence="1" type="ORF">ACPOL_1314</name>
</gene>
<dbReference type="EMBL" id="CP030840">
    <property type="protein sequence ID" value="AXC10662.1"/>
    <property type="molecule type" value="Genomic_DNA"/>
</dbReference>
<dbReference type="Proteomes" id="UP000253606">
    <property type="component" value="Chromosome"/>
</dbReference>
<name>A0A2Z5FV84_9BACT</name>